<evidence type="ECO:0000313" key="3">
    <source>
        <dbReference type="Proteomes" id="UP000192534"/>
    </source>
</evidence>
<accession>A0A1X0J1L6</accession>
<dbReference type="OrthoDB" id="506341at2"/>
<feature type="domain" description="SsuA/THI5-like" evidence="1">
    <location>
        <begin position="19"/>
        <end position="221"/>
    </location>
</feature>
<dbReference type="SUPFAM" id="SSF53850">
    <property type="entry name" value="Periplasmic binding protein-like II"/>
    <property type="match status" value="1"/>
</dbReference>
<dbReference type="Proteomes" id="UP000192534">
    <property type="component" value="Unassembled WGS sequence"/>
</dbReference>
<protein>
    <recommendedName>
        <fullName evidence="1">SsuA/THI5-like domain-containing protein</fullName>
    </recommendedName>
</protein>
<sequence>MRGMSETLVLTHGCSLSNLPLFVAVGEGLFADQGLRVEAPYFDDITSTAELLVTGVADLGTAGFTQPLIDSERTDPPVLVAGSGLMGVFVLTRELLPNASALAGAPVGTFRTDPMEVLLHDVLAASGLSMSDVEIRYFDVLNHAIEEFEAGELAALTLAEPYAGRVRAAGAHVLSDGTDVWGNPFPDTTLVASSRFLRERPDQVRAAIRAMLRAYDVILADLPAALRHARDYFPGYSLDELVDAVRRQPSRIDIRDLTATVYGRWDTLRSLDLVSQDAEMPLHAVNLDLLNAELAAVPAAKEIAR</sequence>
<keyword evidence="3" id="KW-1185">Reference proteome</keyword>
<gene>
    <name evidence="2" type="ORF">BST42_05030</name>
</gene>
<dbReference type="EMBL" id="MVIH01000002">
    <property type="protein sequence ID" value="ORB55777.1"/>
    <property type="molecule type" value="Genomic_DNA"/>
</dbReference>
<proteinExistence type="predicted"/>
<dbReference type="Gene3D" id="3.40.190.10">
    <property type="entry name" value="Periplasmic binding protein-like II"/>
    <property type="match status" value="2"/>
</dbReference>
<name>A0A1X0J1L6_MYCRH</name>
<dbReference type="PANTHER" id="PTHR30024">
    <property type="entry name" value="ALIPHATIC SULFONATES-BINDING PROTEIN-RELATED"/>
    <property type="match status" value="1"/>
</dbReference>
<reference evidence="2 3" key="1">
    <citation type="submission" date="2016-12" db="EMBL/GenBank/DDBJ databases">
        <title>The new phylogeny of genus Mycobacterium.</title>
        <authorList>
            <person name="Tortoli E."/>
            <person name="Trovato A."/>
            <person name="Cirillo D.M."/>
        </authorList>
    </citation>
    <scope>NUCLEOTIDE SEQUENCE [LARGE SCALE GENOMIC DNA]</scope>
    <source>
        <strain evidence="2 3">DSM 44223</strain>
    </source>
</reference>
<organism evidence="2 3">
    <name type="scientific">Mycolicibacterium rhodesiae</name>
    <name type="common">Mycobacterium rhodesiae</name>
    <dbReference type="NCBI Taxonomy" id="36814"/>
    <lineage>
        <taxon>Bacteria</taxon>
        <taxon>Bacillati</taxon>
        <taxon>Actinomycetota</taxon>
        <taxon>Actinomycetes</taxon>
        <taxon>Mycobacteriales</taxon>
        <taxon>Mycobacteriaceae</taxon>
        <taxon>Mycolicibacterium</taxon>
    </lineage>
</organism>
<dbReference type="InterPro" id="IPR015168">
    <property type="entry name" value="SsuA/THI5"/>
</dbReference>
<evidence type="ECO:0000313" key="2">
    <source>
        <dbReference type="EMBL" id="ORB55777.1"/>
    </source>
</evidence>
<dbReference type="AlphaFoldDB" id="A0A1X0J1L6"/>
<comment type="caution">
    <text evidence="2">The sequence shown here is derived from an EMBL/GenBank/DDBJ whole genome shotgun (WGS) entry which is preliminary data.</text>
</comment>
<dbReference type="Pfam" id="PF09084">
    <property type="entry name" value="NMT1"/>
    <property type="match status" value="1"/>
</dbReference>
<evidence type="ECO:0000259" key="1">
    <source>
        <dbReference type="Pfam" id="PF09084"/>
    </source>
</evidence>